<dbReference type="GO" id="GO:0015087">
    <property type="term" value="F:cobalt ion transmembrane transporter activity"/>
    <property type="evidence" value="ECO:0007669"/>
    <property type="project" value="UniProtKB-UniRule"/>
</dbReference>
<dbReference type="GO" id="GO:0005886">
    <property type="term" value="C:plasma membrane"/>
    <property type="evidence" value="ECO:0007669"/>
    <property type="project" value="UniProtKB-SubCell"/>
</dbReference>
<dbReference type="CDD" id="cd12828">
    <property type="entry name" value="TmCorA-like_1"/>
    <property type="match status" value="1"/>
</dbReference>
<dbReference type="SUPFAM" id="SSF144083">
    <property type="entry name" value="Magnesium transport protein CorA, transmembrane region"/>
    <property type="match status" value="1"/>
</dbReference>
<dbReference type="AlphaFoldDB" id="A0A3M0G6K4"/>
<dbReference type="SUPFAM" id="SSF143865">
    <property type="entry name" value="CorA soluble domain-like"/>
    <property type="match status" value="1"/>
</dbReference>
<dbReference type="PANTHER" id="PTHR46494:SF1">
    <property type="entry name" value="CORA FAMILY METAL ION TRANSPORTER (EUROFUNG)"/>
    <property type="match status" value="1"/>
</dbReference>
<keyword evidence="9 12" id="KW-0472">Membrane</keyword>
<dbReference type="FunFam" id="1.20.58.340:FF:000004">
    <property type="entry name" value="Magnesium transport protein CorA"/>
    <property type="match status" value="1"/>
</dbReference>
<dbReference type="OrthoDB" id="9803416at2"/>
<gene>
    <name evidence="12 13" type="primary">corA</name>
    <name evidence="13" type="ORF">EAX61_07325</name>
</gene>
<organism evidence="13 14">
    <name type="scientific">Dokdonia sinensis</name>
    <dbReference type="NCBI Taxonomy" id="2479847"/>
    <lineage>
        <taxon>Bacteria</taxon>
        <taxon>Pseudomonadati</taxon>
        <taxon>Bacteroidota</taxon>
        <taxon>Flavobacteriia</taxon>
        <taxon>Flavobacteriales</taxon>
        <taxon>Flavobacteriaceae</taxon>
        <taxon>Dokdonia</taxon>
    </lineage>
</organism>
<dbReference type="InterPro" id="IPR002523">
    <property type="entry name" value="MgTranspt_CorA/ZnTranspt_ZntB"/>
</dbReference>
<evidence type="ECO:0000256" key="5">
    <source>
        <dbReference type="ARBA" id="ARBA00022692"/>
    </source>
</evidence>
<dbReference type="NCBIfam" id="TIGR00383">
    <property type="entry name" value="corA"/>
    <property type="match status" value="1"/>
</dbReference>
<dbReference type="Proteomes" id="UP000281985">
    <property type="component" value="Unassembled WGS sequence"/>
</dbReference>
<accession>A0A3M0G6K4</accession>
<keyword evidence="8 12" id="KW-0406">Ion transport</keyword>
<dbReference type="InterPro" id="IPR045861">
    <property type="entry name" value="CorA_cytoplasmic_dom"/>
</dbReference>
<dbReference type="GO" id="GO:0015095">
    <property type="term" value="F:magnesium ion transmembrane transporter activity"/>
    <property type="evidence" value="ECO:0007669"/>
    <property type="project" value="UniProtKB-UniRule"/>
</dbReference>
<dbReference type="InterPro" id="IPR004488">
    <property type="entry name" value="Mg/Co-transport_prot_CorA"/>
</dbReference>
<comment type="subcellular location">
    <subcellularLocation>
        <location evidence="1">Cell membrane</location>
        <topology evidence="1">Multi-pass membrane protein</topology>
    </subcellularLocation>
    <subcellularLocation>
        <location evidence="12">Membrane</location>
        <topology evidence="12">Multi-pass membrane protein</topology>
    </subcellularLocation>
</comment>
<keyword evidence="3 12" id="KW-0813">Transport</keyword>
<evidence type="ECO:0000256" key="8">
    <source>
        <dbReference type="ARBA" id="ARBA00023065"/>
    </source>
</evidence>
<comment type="caution">
    <text evidence="13">The sequence shown here is derived from an EMBL/GenBank/DDBJ whole genome shotgun (WGS) entry which is preliminary data.</text>
</comment>
<keyword evidence="14" id="KW-1185">Reference proteome</keyword>
<name>A0A3M0G6K4_9FLAO</name>
<evidence type="ECO:0000256" key="12">
    <source>
        <dbReference type="RuleBase" id="RU362010"/>
    </source>
</evidence>
<sequence length="359" mass="41789">MKLKSKVTAPFKRKSHATIPGSIIYTGNNTVEKVSVHHLKYDEFKAEDRVFDSNEKGTLLPSDEDIVDWYDVRGMQDTNLIEAIGKTYGIHPLILESIVDVNQRPRFDENEKGIFITIRALHFDKEKQEISKEHVAIYLIKGLVISFQETSSDLFESVRDRILSSKGRVRQRGSDYLVYALLDAIIDNYYITLDSFESVIEQVEDDVMEDHHEDIKGDIHNLKKELIVVRKSIAPLREALSRFSKTENTIVYESTFDYLRSLYENTVQIMDSVESYRDMLNSLQDLFMTEVSYKMNKVMQVLTIVSTIFIPLTFVAGIYGMNFDHIPELHFKNGYFIAWGFMIVVALLLVYYFKRRKWL</sequence>
<dbReference type="GO" id="GO:0000287">
    <property type="term" value="F:magnesium ion binding"/>
    <property type="evidence" value="ECO:0007669"/>
    <property type="project" value="TreeGrafter"/>
</dbReference>
<dbReference type="Pfam" id="PF01544">
    <property type="entry name" value="CorA"/>
    <property type="match status" value="1"/>
</dbReference>
<evidence type="ECO:0000256" key="7">
    <source>
        <dbReference type="ARBA" id="ARBA00022989"/>
    </source>
</evidence>
<evidence type="ECO:0000256" key="6">
    <source>
        <dbReference type="ARBA" id="ARBA00022842"/>
    </source>
</evidence>
<feature type="transmembrane region" description="Helical" evidence="12">
    <location>
        <begin position="333"/>
        <end position="353"/>
    </location>
</feature>
<feature type="transmembrane region" description="Helical" evidence="12">
    <location>
        <begin position="301"/>
        <end position="321"/>
    </location>
</feature>
<evidence type="ECO:0000256" key="1">
    <source>
        <dbReference type="ARBA" id="ARBA00004651"/>
    </source>
</evidence>
<evidence type="ECO:0000256" key="10">
    <source>
        <dbReference type="ARBA" id="ARBA00034269"/>
    </source>
</evidence>
<dbReference type="Gene3D" id="3.30.460.20">
    <property type="entry name" value="CorA soluble domain-like"/>
    <property type="match status" value="1"/>
</dbReference>
<evidence type="ECO:0000256" key="9">
    <source>
        <dbReference type="ARBA" id="ARBA00023136"/>
    </source>
</evidence>
<keyword evidence="7 12" id="KW-1133">Transmembrane helix</keyword>
<dbReference type="InterPro" id="IPR045863">
    <property type="entry name" value="CorA_TM1_TM2"/>
</dbReference>
<proteinExistence type="inferred from homology"/>
<dbReference type="EMBL" id="REFV01000005">
    <property type="protein sequence ID" value="RMB60621.1"/>
    <property type="molecule type" value="Genomic_DNA"/>
</dbReference>
<evidence type="ECO:0000256" key="4">
    <source>
        <dbReference type="ARBA" id="ARBA00022475"/>
    </source>
</evidence>
<evidence type="ECO:0000313" key="14">
    <source>
        <dbReference type="Proteomes" id="UP000281985"/>
    </source>
</evidence>
<dbReference type="RefSeq" id="WP_121917024.1">
    <property type="nucleotide sequence ID" value="NZ_REFV01000005.1"/>
</dbReference>
<comment type="similarity">
    <text evidence="2 12">Belongs to the CorA metal ion transporter (MIT) (TC 1.A.35) family.</text>
</comment>
<keyword evidence="5 12" id="KW-0812">Transmembrane</keyword>
<comment type="function">
    <text evidence="11">Mediates influx of magnesium ions. Alternates between open and closed states. Activated by low cytoplasmic Mg(2+) levels. Inactive when cytoplasmic Mg(2+) levels are high.</text>
</comment>
<keyword evidence="6 12" id="KW-0460">Magnesium</keyword>
<evidence type="ECO:0000256" key="11">
    <source>
        <dbReference type="ARBA" id="ARBA00045497"/>
    </source>
</evidence>
<dbReference type="Gene3D" id="1.20.58.340">
    <property type="entry name" value="Magnesium transport protein CorA, transmembrane region"/>
    <property type="match status" value="2"/>
</dbReference>
<evidence type="ECO:0000256" key="3">
    <source>
        <dbReference type="ARBA" id="ARBA00022448"/>
    </source>
</evidence>
<protein>
    <recommendedName>
        <fullName evidence="12">Magnesium transport protein CorA</fullName>
    </recommendedName>
</protein>
<comment type="catalytic activity">
    <reaction evidence="10">
        <text>Mg(2+)(in) = Mg(2+)(out)</text>
        <dbReference type="Rhea" id="RHEA:29827"/>
        <dbReference type="ChEBI" id="CHEBI:18420"/>
    </reaction>
</comment>
<dbReference type="GO" id="GO:0050897">
    <property type="term" value="F:cobalt ion binding"/>
    <property type="evidence" value="ECO:0007669"/>
    <property type="project" value="TreeGrafter"/>
</dbReference>
<reference evidence="13 14" key="1">
    <citation type="submission" date="2018-10" db="EMBL/GenBank/DDBJ databases">
        <title>Dokdonia luteus sp. nov., isolated from sea water.</title>
        <authorList>
            <person name="Zhou L.Y."/>
            <person name="Du Z.J."/>
        </authorList>
    </citation>
    <scope>NUCLEOTIDE SEQUENCE [LARGE SCALE GENOMIC DNA]</scope>
    <source>
        <strain evidence="13 14">SH27</strain>
    </source>
</reference>
<dbReference type="PANTHER" id="PTHR46494">
    <property type="entry name" value="CORA FAMILY METAL ION TRANSPORTER (EUROFUNG)"/>
    <property type="match status" value="1"/>
</dbReference>
<evidence type="ECO:0000256" key="2">
    <source>
        <dbReference type="ARBA" id="ARBA00009765"/>
    </source>
</evidence>
<evidence type="ECO:0000313" key="13">
    <source>
        <dbReference type="EMBL" id="RMB60621.1"/>
    </source>
</evidence>
<keyword evidence="4 12" id="KW-1003">Cell membrane</keyword>